<protein>
    <submittedName>
        <fullName evidence="11">Graves disease carrier protein-like</fullName>
    </submittedName>
</protein>
<accession>A0A6F9DT30</accession>
<evidence type="ECO:0000256" key="8">
    <source>
        <dbReference type="ARBA" id="ARBA00023136"/>
    </source>
</evidence>
<evidence type="ECO:0000256" key="6">
    <source>
        <dbReference type="ARBA" id="ARBA00022792"/>
    </source>
</evidence>
<name>A0A6F9DT30_9ASCI</name>
<dbReference type="GO" id="GO:0005743">
    <property type="term" value="C:mitochondrial inner membrane"/>
    <property type="evidence" value="ECO:0007669"/>
    <property type="project" value="UniProtKB-SubCell"/>
</dbReference>
<dbReference type="Pfam" id="PF00153">
    <property type="entry name" value="Mito_carr"/>
    <property type="match status" value="3"/>
</dbReference>
<keyword evidence="7" id="KW-0496">Mitochondrion</keyword>
<evidence type="ECO:0000256" key="7">
    <source>
        <dbReference type="ARBA" id="ARBA00023128"/>
    </source>
</evidence>
<feature type="repeat" description="Solcar" evidence="9">
    <location>
        <begin position="2"/>
        <end position="88"/>
    </location>
</feature>
<evidence type="ECO:0000256" key="3">
    <source>
        <dbReference type="ARBA" id="ARBA00022448"/>
    </source>
</evidence>
<sequence>MGEDIKKLLAGGVSGCCAKTCIAPLDRTKILLQAKNPYYKDFGVFSCMREICRREGIVSLWKGNTMMMIRIFPYSAIQFYSFEKYLGFFNKVFGNNQLNKGLAGSCAGVSSVLATYPLDMVRARLAFQITGEHRYNGIYSAFSQIFRHEGGIVAFYRGISPTVAGMIPYAGSSWLVYKTLEEITSSMMPTKTDENNVQLLVIKMTTSFLSGGVAGAISQTASYPLDVARRRMQLANVLPNSHHYKGMWSTLSAVYRHDGIVKGLYRGLSINYIRVIPQQAIAYTTFKAMKEILDLN</sequence>
<dbReference type="SUPFAM" id="SSF103506">
    <property type="entry name" value="Mitochondrial carrier"/>
    <property type="match status" value="1"/>
</dbReference>
<comment type="subcellular location">
    <subcellularLocation>
        <location evidence="1">Mitochondrion inner membrane</location>
        <topology evidence="1">Multi-pass membrane protein</topology>
    </subcellularLocation>
</comment>
<feature type="repeat" description="Solcar" evidence="9">
    <location>
        <begin position="202"/>
        <end position="292"/>
    </location>
</feature>
<proteinExistence type="evidence at transcript level"/>
<dbReference type="GO" id="GO:0055085">
    <property type="term" value="P:transmembrane transport"/>
    <property type="evidence" value="ECO:0007669"/>
    <property type="project" value="InterPro"/>
</dbReference>
<keyword evidence="5" id="KW-0677">Repeat</keyword>
<dbReference type="InterPro" id="IPR018108">
    <property type="entry name" value="MCP_transmembrane"/>
</dbReference>
<dbReference type="InterPro" id="IPR002167">
    <property type="entry name" value="GDC-like"/>
</dbReference>
<dbReference type="AlphaFoldDB" id="A0A6F9DT30"/>
<comment type="similarity">
    <text evidence="2 10">Belongs to the mitochondrial carrier (TC 2.A.29) family.</text>
</comment>
<dbReference type="InterPro" id="IPR002067">
    <property type="entry name" value="MCP"/>
</dbReference>
<keyword evidence="6" id="KW-0999">Mitochondrion inner membrane</keyword>
<dbReference type="PROSITE" id="PS50920">
    <property type="entry name" value="SOLCAR"/>
    <property type="match status" value="3"/>
</dbReference>
<feature type="repeat" description="Solcar" evidence="9">
    <location>
        <begin position="95"/>
        <end position="183"/>
    </location>
</feature>
<evidence type="ECO:0000256" key="9">
    <source>
        <dbReference type="PROSITE-ProRule" id="PRU00282"/>
    </source>
</evidence>
<dbReference type="PRINTS" id="PR00928">
    <property type="entry name" value="GRAVESDC"/>
</dbReference>
<keyword evidence="3 10" id="KW-0813">Transport</keyword>
<evidence type="ECO:0000313" key="11">
    <source>
        <dbReference type="EMBL" id="CAB3266170.1"/>
    </source>
</evidence>
<evidence type="ECO:0000256" key="5">
    <source>
        <dbReference type="ARBA" id="ARBA00022737"/>
    </source>
</evidence>
<dbReference type="PANTHER" id="PTHR24089">
    <property type="entry name" value="SOLUTE CARRIER FAMILY 25"/>
    <property type="match status" value="1"/>
</dbReference>
<dbReference type="EMBL" id="LR790308">
    <property type="protein sequence ID" value="CAB3266170.1"/>
    <property type="molecule type" value="mRNA"/>
</dbReference>
<dbReference type="PRINTS" id="PR00926">
    <property type="entry name" value="MITOCARRIER"/>
</dbReference>
<evidence type="ECO:0000256" key="4">
    <source>
        <dbReference type="ARBA" id="ARBA00022692"/>
    </source>
</evidence>
<reference evidence="11" key="1">
    <citation type="submission" date="2020-04" db="EMBL/GenBank/DDBJ databases">
        <authorList>
            <person name="Neveu A P."/>
        </authorList>
    </citation>
    <scope>NUCLEOTIDE SEQUENCE</scope>
    <source>
        <tissue evidence="11">Whole embryo</tissue>
    </source>
</reference>
<evidence type="ECO:0000256" key="2">
    <source>
        <dbReference type="ARBA" id="ARBA00006375"/>
    </source>
</evidence>
<evidence type="ECO:0000256" key="10">
    <source>
        <dbReference type="RuleBase" id="RU000488"/>
    </source>
</evidence>
<dbReference type="InterPro" id="IPR023395">
    <property type="entry name" value="MCP_dom_sf"/>
</dbReference>
<keyword evidence="8 9" id="KW-0472">Membrane</keyword>
<gene>
    <name evidence="11" type="primary">Slc25a16</name>
</gene>
<dbReference type="Gene3D" id="1.50.40.10">
    <property type="entry name" value="Mitochondrial carrier domain"/>
    <property type="match status" value="1"/>
</dbReference>
<organism evidence="11">
    <name type="scientific">Phallusia mammillata</name>
    <dbReference type="NCBI Taxonomy" id="59560"/>
    <lineage>
        <taxon>Eukaryota</taxon>
        <taxon>Metazoa</taxon>
        <taxon>Chordata</taxon>
        <taxon>Tunicata</taxon>
        <taxon>Ascidiacea</taxon>
        <taxon>Phlebobranchia</taxon>
        <taxon>Ascidiidae</taxon>
        <taxon>Phallusia</taxon>
    </lineage>
</organism>
<keyword evidence="4 9" id="KW-0812">Transmembrane</keyword>
<evidence type="ECO:0000256" key="1">
    <source>
        <dbReference type="ARBA" id="ARBA00004448"/>
    </source>
</evidence>